<dbReference type="EMBL" id="JBBNAF010000008">
    <property type="protein sequence ID" value="KAK9121230.1"/>
    <property type="molecule type" value="Genomic_DNA"/>
</dbReference>
<feature type="compositionally biased region" description="Basic and acidic residues" evidence="1">
    <location>
        <begin position="35"/>
        <end position="49"/>
    </location>
</feature>
<evidence type="ECO:0000256" key="1">
    <source>
        <dbReference type="SAM" id="MobiDB-lite"/>
    </source>
</evidence>
<organism evidence="2 3">
    <name type="scientific">Stephania yunnanensis</name>
    <dbReference type="NCBI Taxonomy" id="152371"/>
    <lineage>
        <taxon>Eukaryota</taxon>
        <taxon>Viridiplantae</taxon>
        <taxon>Streptophyta</taxon>
        <taxon>Embryophyta</taxon>
        <taxon>Tracheophyta</taxon>
        <taxon>Spermatophyta</taxon>
        <taxon>Magnoliopsida</taxon>
        <taxon>Ranunculales</taxon>
        <taxon>Menispermaceae</taxon>
        <taxon>Menispermoideae</taxon>
        <taxon>Cissampelideae</taxon>
        <taxon>Stephania</taxon>
    </lineage>
</organism>
<comment type="caution">
    <text evidence="2">The sequence shown here is derived from an EMBL/GenBank/DDBJ whole genome shotgun (WGS) entry which is preliminary data.</text>
</comment>
<gene>
    <name evidence="2" type="ORF">Syun_018847</name>
</gene>
<sequence>MNISVPVNNGSCEERYHDQGFEKLSSVGGDGGWGKNDRDKGGREQDKGGRGWSGTRRGRTWVVGDKTREDVGGRGGGHGRYGGVYEMET</sequence>
<feature type="compositionally biased region" description="Polar residues" evidence="1">
    <location>
        <begin position="1"/>
        <end position="11"/>
    </location>
</feature>
<proteinExistence type="predicted"/>
<protein>
    <submittedName>
        <fullName evidence="2">Uncharacterized protein</fullName>
    </submittedName>
</protein>
<feature type="compositionally biased region" description="Gly residues" evidence="1">
    <location>
        <begin position="73"/>
        <end position="82"/>
    </location>
</feature>
<name>A0AAP0IU42_9MAGN</name>
<evidence type="ECO:0000313" key="3">
    <source>
        <dbReference type="Proteomes" id="UP001420932"/>
    </source>
</evidence>
<feature type="compositionally biased region" description="Basic and acidic residues" evidence="1">
    <location>
        <begin position="12"/>
        <end position="21"/>
    </location>
</feature>
<accession>A0AAP0IU42</accession>
<evidence type="ECO:0000313" key="2">
    <source>
        <dbReference type="EMBL" id="KAK9121230.1"/>
    </source>
</evidence>
<feature type="region of interest" description="Disordered" evidence="1">
    <location>
        <begin position="1"/>
        <end position="89"/>
    </location>
</feature>
<keyword evidence="3" id="KW-1185">Reference proteome</keyword>
<reference evidence="2 3" key="1">
    <citation type="submission" date="2024-01" db="EMBL/GenBank/DDBJ databases">
        <title>Genome assemblies of Stephania.</title>
        <authorList>
            <person name="Yang L."/>
        </authorList>
    </citation>
    <scope>NUCLEOTIDE SEQUENCE [LARGE SCALE GENOMIC DNA]</scope>
    <source>
        <strain evidence="2">YNDBR</strain>
        <tissue evidence="2">Leaf</tissue>
    </source>
</reference>
<dbReference type="Proteomes" id="UP001420932">
    <property type="component" value="Unassembled WGS sequence"/>
</dbReference>
<dbReference type="AlphaFoldDB" id="A0AAP0IU42"/>